<accession>A0A0A0M5N6</accession>
<proteinExistence type="predicted"/>
<reference evidence="1 2" key="1">
    <citation type="submission" date="2013-08" db="EMBL/GenBank/DDBJ databases">
        <title>Genomic analysis of Lysobacter defluvii.</title>
        <authorList>
            <person name="Wang Q."/>
            <person name="Wang G."/>
        </authorList>
    </citation>
    <scope>NUCLEOTIDE SEQUENCE [LARGE SCALE GENOMIC DNA]</scope>
    <source>
        <strain evidence="1 2">IMMIB APB-9</strain>
    </source>
</reference>
<gene>
    <name evidence="1" type="ORF">N791_03115</name>
</gene>
<dbReference type="AlphaFoldDB" id="A0A0A0M5N6"/>
<protein>
    <submittedName>
        <fullName evidence="1">Phosphoglycerate mutase</fullName>
    </submittedName>
</protein>
<feature type="non-terminal residue" evidence="1">
    <location>
        <position position="1"/>
    </location>
</feature>
<dbReference type="STRING" id="1385515.GCA_000423325_00257"/>
<keyword evidence="2" id="KW-1185">Reference proteome</keyword>
<dbReference type="EMBL" id="AVBH01000357">
    <property type="protein sequence ID" value="KGO97514.1"/>
    <property type="molecule type" value="Genomic_DNA"/>
</dbReference>
<organism evidence="1 2">
    <name type="scientific">Lysobacter defluvii IMMIB APB-9 = DSM 18482</name>
    <dbReference type="NCBI Taxonomy" id="1385515"/>
    <lineage>
        <taxon>Bacteria</taxon>
        <taxon>Pseudomonadati</taxon>
        <taxon>Pseudomonadota</taxon>
        <taxon>Gammaproteobacteria</taxon>
        <taxon>Lysobacterales</taxon>
        <taxon>Lysobacteraceae</taxon>
        <taxon>Novilysobacter</taxon>
    </lineage>
</organism>
<comment type="caution">
    <text evidence="1">The sequence shown here is derived from an EMBL/GenBank/DDBJ whole genome shotgun (WGS) entry which is preliminary data.</text>
</comment>
<dbReference type="Proteomes" id="UP000030003">
    <property type="component" value="Unassembled WGS sequence"/>
</dbReference>
<sequence>EFLDALRPLFSDGGMEIDAPVPTRWYVRLPAGTPLPPMAPVEDALGEDLFDNLPAGPEGRRWRALLTEAQVVLHNHPHNTARAAAGLAPVNSLWFWGGGSLPERASLDAARVLSDDDGLRAMASLAGVAAEPLPEAWPGSGSALADLRHARDLAPLERDWFAPVLSALEHGHVGRVRVAFADGLELDLRRRHALRLWRRPMHSFIAGLPGDPEGTE</sequence>
<evidence type="ECO:0000313" key="2">
    <source>
        <dbReference type="Proteomes" id="UP000030003"/>
    </source>
</evidence>
<evidence type="ECO:0000313" key="1">
    <source>
        <dbReference type="EMBL" id="KGO97514.1"/>
    </source>
</evidence>
<dbReference type="eggNOG" id="COG4255">
    <property type="taxonomic scope" value="Bacteria"/>
</dbReference>
<name>A0A0A0M5N6_9GAMM</name>